<sequence>MAKTVVGIFEYESDAQNAQNHLLSNGFGDGDVDIKIASYKSGDNDSSADSDENAFERITNFFKELFKGDRHETERYTEAGKRGSIVTVHAGSSDEAVAAAQIMDKFGAIDVTNSQSVSQPGKRYEDPIVNPPGVSDGDQLTPNSVDARGLYLKSRIIDRPLPQEQRLRQQPFSIEPPESTTPQQQAPELNNTVAQRDALIKEIIDKDK</sequence>
<evidence type="ECO:0000256" key="1">
    <source>
        <dbReference type="SAM" id="MobiDB-lite"/>
    </source>
</evidence>
<organism evidence="2 3">
    <name type="scientific">Dyadobacter endophyticus</name>
    <dbReference type="NCBI Taxonomy" id="1749036"/>
    <lineage>
        <taxon>Bacteria</taxon>
        <taxon>Pseudomonadati</taxon>
        <taxon>Bacteroidota</taxon>
        <taxon>Cytophagia</taxon>
        <taxon>Cytophagales</taxon>
        <taxon>Spirosomataceae</taxon>
        <taxon>Dyadobacter</taxon>
    </lineage>
</organism>
<dbReference type="RefSeq" id="WP_188927960.1">
    <property type="nucleotide sequence ID" value="NZ_BMIA01000001.1"/>
</dbReference>
<evidence type="ECO:0000313" key="3">
    <source>
        <dbReference type="Proteomes" id="UP000600214"/>
    </source>
</evidence>
<feature type="compositionally biased region" description="Polar residues" evidence="1">
    <location>
        <begin position="178"/>
        <end position="190"/>
    </location>
</feature>
<feature type="compositionally biased region" description="Low complexity" evidence="1">
    <location>
        <begin position="159"/>
        <end position="171"/>
    </location>
</feature>
<dbReference type="Proteomes" id="UP000600214">
    <property type="component" value="Unassembled WGS sequence"/>
</dbReference>
<gene>
    <name evidence="2" type="ORF">GCM10007423_02920</name>
</gene>
<protein>
    <submittedName>
        <fullName evidence="2">Uncharacterized protein</fullName>
    </submittedName>
</protein>
<evidence type="ECO:0000313" key="2">
    <source>
        <dbReference type="EMBL" id="GGH21642.1"/>
    </source>
</evidence>
<accession>A0ABQ1YEJ4</accession>
<reference evidence="3" key="1">
    <citation type="journal article" date="2019" name="Int. J. Syst. Evol. Microbiol.">
        <title>The Global Catalogue of Microorganisms (GCM) 10K type strain sequencing project: providing services to taxonomists for standard genome sequencing and annotation.</title>
        <authorList>
            <consortium name="The Broad Institute Genomics Platform"/>
            <consortium name="The Broad Institute Genome Sequencing Center for Infectious Disease"/>
            <person name="Wu L."/>
            <person name="Ma J."/>
        </authorList>
    </citation>
    <scope>NUCLEOTIDE SEQUENCE [LARGE SCALE GENOMIC DNA]</scope>
    <source>
        <strain evidence="3">CGMCC 1.15288</strain>
    </source>
</reference>
<feature type="region of interest" description="Disordered" evidence="1">
    <location>
        <begin position="113"/>
        <end position="143"/>
    </location>
</feature>
<keyword evidence="3" id="KW-1185">Reference proteome</keyword>
<comment type="caution">
    <text evidence="2">The sequence shown here is derived from an EMBL/GenBank/DDBJ whole genome shotgun (WGS) entry which is preliminary data.</text>
</comment>
<name>A0ABQ1YEJ4_9BACT</name>
<proteinExistence type="predicted"/>
<dbReference type="EMBL" id="BMIA01000001">
    <property type="protein sequence ID" value="GGH21642.1"/>
    <property type="molecule type" value="Genomic_DNA"/>
</dbReference>
<feature type="region of interest" description="Disordered" evidence="1">
    <location>
        <begin position="159"/>
        <end position="190"/>
    </location>
</feature>